<reference evidence="3" key="1">
    <citation type="submission" date="2022-02" db="EMBL/GenBank/DDBJ databases">
        <title>Corynebacterium sp. from urogenital microbiome.</title>
        <authorList>
            <person name="Cappelli E.A."/>
            <person name="Ribeiro T.G."/>
            <person name="Peixe L."/>
        </authorList>
    </citation>
    <scope>NUCLEOTIDE SEQUENCE</scope>
    <source>
        <strain evidence="3">C21Ua_68</strain>
    </source>
</reference>
<evidence type="ECO:0000259" key="2">
    <source>
        <dbReference type="Pfam" id="PF13392"/>
    </source>
</evidence>
<keyword evidence="3" id="KW-0540">Nuclease</keyword>
<evidence type="ECO:0000259" key="1">
    <source>
        <dbReference type="Pfam" id="PF07463"/>
    </source>
</evidence>
<dbReference type="InterPro" id="IPR044925">
    <property type="entry name" value="His-Me_finger_sf"/>
</dbReference>
<gene>
    <name evidence="3" type="ORF">L8V22_08305</name>
</gene>
<dbReference type="Gene3D" id="3.90.75.20">
    <property type="match status" value="1"/>
</dbReference>
<dbReference type="GO" id="GO:0004519">
    <property type="term" value="F:endonuclease activity"/>
    <property type="evidence" value="ECO:0007669"/>
    <property type="project" value="UniProtKB-KW"/>
</dbReference>
<feature type="domain" description="NUMOD4" evidence="1">
    <location>
        <begin position="3"/>
        <end position="59"/>
    </location>
</feature>
<accession>A0A9X3RMS9</accession>
<dbReference type="InterPro" id="IPR003615">
    <property type="entry name" value="HNH_nuc"/>
</dbReference>
<dbReference type="Proteomes" id="UP001146439">
    <property type="component" value="Unassembled WGS sequence"/>
</dbReference>
<keyword evidence="3" id="KW-0378">Hydrolase</keyword>
<feature type="domain" description="HNH nuclease" evidence="2">
    <location>
        <begin position="70"/>
        <end position="112"/>
    </location>
</feature>
<dbReference type="SUPFAM" id="SSF54060">
    <property type="entry name" value="His-Me finger endonucleases"/>
    <property type="match status" value="1"/>
</dbReference>
<keyword evidence="3" id="KW-0255">Endonuclease</keyword>
<proteinExistence type="predicted"/>
<dbReference type="GO" id="GO:0016788">
    <property type="term" value="F:hydrolase activity, acting on ester bonds"/>
    <property type="evidence" value="ECO:0007669"/>
    <property type="project" value="InterPro"/>
</dbReference>
<dbReference type="AlphaFoldDB" id="A0A9X3RMS9"/>
<dbReference type="Pfam" id="PF07463">
    <property type="entry name" value="NUMOD4"/>
    <property type="match status" value="1"/>
</dbReference>
<evidence type="ECO:0000313" key="4">
    <source>
        <dbReference type="Proteomes" id="UP001146439"/>
    </source>
</evidence>
<feature type="non-terminal residue" evidence="3">
    <location>
        <position position="140"/>
    </location>
</feature>
<sequence length="140" mass="16098">MKEEWRPIPGYEGHYEVSNKGGVRSLTRLVEDKHGVRQKRYGKVLVTSLNRRGYLSVRLCRNGTKRALTVHRLVAKAFLGTPEDATLVCCHNNGIKTDNRVTNLRWDTIASNYHDMEKHGTNHWLNKKECPRGHPLVEPN</sequence>
<comment type="caution">
    <text evidence="3">The sequence shown here is derived from an EMBL/GenBank/DDBJ whole genome shotgun (WGS) entry which is preliminary data.</text>
</comment>
<dbReference type="InterPro" id="IPR010902">
    <property type="entry name" value="NUMOD4"/>
</dbReference>
<organism evidence="3 4">
    <name type="scientific">Corynebacterium yonathiae</name>
    <dbReference type="NCBI Taxonomy" id="2913504"/>
    <lineage>
        <taxon>Bacteria</taxon>
        <taxon>Bacillati</taxon>
        <taxon>Actinomycetota</taxon>
        <taxon>Actinomycetes</taxon>
        <taxon>Mycobacteriales</taxon>
        <taxon>Corynebacteriaceae</taxon>
        <taxon>Corynebacterium</taxon>
    </lineage>
</organism>
<dbReference type="EMBL" id="JAKMUZ010000014">
    <property type="protein sequence ID" value="MCZ9296557.1"/>
    <property type="molecule type" value="Genomic_DNA"/>
</dbReference>
<protein>
    <submittedName>
        <fullName evidence="3">NUMOD4 motif-containing HNH endonuclease</fullName>
    </submittedName>
</protein>
<name>A0A9X3RMS9_9CORY</name>
<evidence type="ECO:0000313" key="3">
    <source>
        <dbReference type="EMBL" id="MCZ9296557.1"/>
    </source>
</evidence>
<dbReference type="RefSeq" id="WP_269966460.1">
    <property type="nucleotide sequence ID" value="NZ_JAKMUZ010000014.1"/>
</dbReference>
<dbReference type="Pfam" id="PF13392">
    <property type="entry name" value="HNH_3"/>
    <property type="match status" value="1"/>
</dbReference>